<sequence>MAARSPPQLSASRQSEPAYREQRRQKVEEYLSKKKTFSGVPIQENQASISSRTRRATSNKPQDKIELSTSLKPGMENKENANKLSWDRSSGTSEKDVILNSSTITLTNSVSDTNYNHEDCASKDEVTEIKSRHMSLSKSFLQIKSIKEKQLIAEKQNSSVSLPKKPVLGTYRGKVIQSKINSFRKASKSEGEKSSLPDKKLLPSATKPAASSSSASSRSAVLKTTKVTNYPNSVKPNGVLPFQSNPSDKAAINSQSSLKKWQPTSAVAPKKVTVQKMIGGKGPQPLKAASDNFDRRALGVKKCTDFCEDARPGAPAKPISVVPGTKLGQDSKINGKRKPVLLKESAEERRARLEEWRASRGKVMRRPPTSVLLGPQSKSEEQEFSSGDSLEYVLHSEKVNKTLTECLQLTEQGCQGDEVRAMLEDLTQSIPGAKKLAKYWICCIRLEQMGPLEKLIAVYEEAILAGAMPKDELRHALIDTMKITESLFKSEDGGAVIEGHLSELVEVSKEPNSSAEQVQAAFKDLGSDDDQKAESDDKKVETSGEVIKKEEMDLDLKPREDILPKKNKKHKTKQRAKKKGKYETEEQNEDGVEAIAQEVHSPEKNDTSYLLTYNPSTTPHLESVKMQHETNYASAKDLTIVTPLRYSQRIREKMCKLLDTVKDEDPCVSSFEQLEELESKATAFIH</sequence>
<dbReference type="InterPro" id="IPR026165">
    <property type="entry name" value="CKAP2_fam"/>
</dbReference>
<feature type="region of interest" description="Disordered" evidence="6">
    <location>
        <begin position="1"/>
        <end position="92"/>
    </location>
</feature>
<feature type="region of interest" description="Disordered" evidence="6">
    <location>
        <begin position="182"/>
        <end position="264"/>
    </location>
</feature>
<feature type="compositionally biased region" description="Polar residues" evidence="6">
    <location>
        <begin position="225"/>
        <end position="235"/>
    </location>
</feature>
<dbReference type="GO" id="GO:0015630">
    <property type="term" value="C:microtubule cytoskeleton"/>
    <property type="evidence" value="ECO:0007669"/>
    <property type="project" value="TreeGrafter"/>
</dbReference>
<evidence type="ECO:0000313" key="9">
    <source>
        <dbReference type="Proteomes" id="UP000619137"/>
    </source>
</evidence>
<dbReference type="InterPro" id="IPR029197">
    <property type="entry name" value="CKAP2_C"/>
</dbReference>
<evidence type="ECO:0000256" key="5">
    <source>
        <dbReference type="ARBA" id="ARBA00023212"/>
    </source>
</evidence>
<dbReference type="AlphaFoldDB" id="A0A850ZWF7"/>
<keyword evidence="9" id="KW-1185">Reference proteome</keyword>
<evidence type="ECO:0000259" key="7">
    <source>
        <dbReference type="Pfam" id="PF15297"/>
    </source>
</evidence>
<protein>
    <submittedName>
        <fullName evidence="8">CKAP2 protein</fullName>
    </submittedName>
</protein>
<accession>A0A850ZWF7</accession>
<comment type="similarity">
    <text evidence="2">Belongs to the CKAP2 family.</text>
</comment>
<comment type="caution">
    <text evidence="8">The sequence shown here is derived from an EMBL/GenBank/DDBJ whole genome shotgun (WGS) entry which is preliminary data.</text>
</comment>
<proteinExistence type="inferred from homology"/>
<dbReference type="Proteomes" id="UP000619137">
    <property type="component" value="Unassembled WGS sequence"/>
</dbReference>
<dbReference type="PANTHER" id="PTHR16076">
    <property type="entry name" value="CYTOSKELETON ASSOCIATED PROTEIN 2-RELATED"/>
    <property type="match status" value="1"/>
</dbReference>
<evidence type="ECO:0000256" key="4">
    <source>
        <dbReference type="ARBA" id="ARBA00022553"/>
    </source>
</evidence>
<keyword evidence="5" id="KW-0206">Cytoskeleton</keyword>
<comment type="subcellular location">
    <subcellularLocation>
        <location evidence="1">Cytoplasm</location>
        <location evidence="1">Cytoskeleton</location>
    </subcellularLocation>
</comment>
<evidence type="ECO:0000313" key="8">
    <source>
        <dbReference type="EMBL" id="NWI23188.1"/>
    </source>
</evidence>
<dbReference type="GO" id="GO:0007026">
    <property type="term" value="P:negative regulation of microtubule depolymerization"/>
    <property type="evidence" value="ECO:0007669"/>
    <property type="project" value="TreeGrafter"/>
</dbReference>
<feature type="compositionally biased region" description="Low complexity" evidence="6">
    <location>
        <begin position="204"/>
        <end position="220"/>
    </location>
</feature>
<dbReference type="EMBL" id="WEKW01002707">
    <property type="protein sequence ID" value="NWI23188.1"/>
    <property type="molecule type" value="Genomic_DNA"/>
</dbReference>
<feature type="compositionally biased region" description="Basic and acidic residues" evidence="6">
    <location>
        <begin position="18"/>
        <end position="32"/>
    </location>
</feature>
<feature type="compositionally biased region" description="Basic and acidic residues" evidence="6">
    <location>
        <begin position="187"/>
        <end position="201"/>
    </location>
</feature>
<organism evidence="8 9">
    <name type="scientific">Sula dactylatra</name>
    <name type="common">Masked booby</name>
    <dbReference type="NCBI Taxonomy" id="56068"/>
    <lineage>
        <taxon>Eukaryota</taxon>
        <taxon>Metazoa</taxon>
        <taxon>Chordata</taxon>
        <taxon>Craniata</taxon>
        <taxon>Vertebrata</taxon>
        <taxon>Euteleostomi</taxon>
        <taxon>Archelosauria</taxon>
        <taxon>Archosauria</taxon>
        <taxon>Dinosauria</taxon>
        <taxon>Saurischia</taxon>
        <taxon>Theropoda</taxon>
        <taxon>Coelurosauria</taxon>
        <taxon>Aves</taxon>
        <taxon>Neognathae</taxon>
        <taxon>Neoaves</taxon>
        <taxon>Aequornithes</taxon>
        <taxon>Suliformes</taxon>
        <taxon>Sulidae</taxon>
        <taxon>Sula</taxon>
    </lineage>
</organism>
<keyword evidence="4" id="KW-0597">Phosphoprotein</keyword>
<dbReference type="Pfam" id="PF15297">
    <property type="entry name" value="CKAP2_C"/>
    <property type="match status" value="2"/>
</dbReference>
<feature type="compositionally biased region" description="Basic and acidic residues" evidence="6">
    <location>
        <begin position="525"/>
        <end position="564"/>
    </location>
</feature>
<gene>
    <name evidence="8" type="primary">Ckap2</name>
    <name evidence="8" type="ORF">SULDAC_R03775</name>
</gene>
<evidence type="ECO:0000256" key="1">
    <source>
        <dbReference type="ARBA" id="ARBA00004245"/>
    </source>
</evidence>
<dbReference type="PANTHER" id="PTHR16076:SF8">
    <property type="entry name" value="CYTOSKELETON-ASSOCIATED PROTEIN 2"/>
    <property type="match status" value="1"/>
</dbReference>
<feature type="non-terminal residue" evidence="8">
    <location>
        <position position="686"/>
    </location>
</feature>
<evidence type="ECO:0000256" key="2">
    <source>
        <dbReference type="ARBA" id="ARBA00009468"/>
    </source>
</evidence>
<name>A0A850ZWF7_SULDA</name>
<feature type="compositionally biased region" description="Basic residues" evidence="6">
    <location>
        <begin position="565"/>
        <end position="580"/>
    </location>
</feature>
<evidence type="ECO:0000256" key="6">
    <source>
        <dbReference type="SAM" id="MobiDB-lite"/>
    </source>
</evidence>
<feature type="domain" description="Cytoskeleton-associated protein 2 C-terminal" evidence="7">
    <location>
        <begin position="561"/>
        <end position="685"/>
    </location>
</feature>
<reference evidence="8" key="1">
    <citation type="submission" date="2019-10" db="EMBL/GenBank/DDBJ databases">
        <title>Bird 10,000 Genomes (B10K) Project - Family phase.</title>
        <authorList>
            <person name="Zhang G."/>
        </authorList>
    </citation>
    <scope>NUCLEOTIDE SEQUENCE</scope>
    <source>
        <strain evidence="8">B10K-DU-002-49</strain>
        <tissue evidence="8">Muscle</tissue>
    </source>
</reference>
<feature type="compositionally biased region" description="Polar residues" evidence="6">
    <location>
        <begin position="242"/>
        <end position="264"/>
    </location>
</feature>
<keyword evidence="3" id="KW-0963">Cytoplasm</keyword>
<feature type="non-terminal residue" evidence="8">
    <location>
        <position position="1"/>
    </location>
</feature>
<evidence type="ECO:0000256" key="3">
    <source>
        <dbReference type="ARBA" id="ARBA00022490"/>
    </source>
</evidence>
<feature type="domain" description="Cytoskeleton-associated protein 2 C-terminal" evidence="7">
    <location>
        <begin position="339"/>
        <end position="552"/>
    </location>
</feature>
<feature type="region of interest" description="Disordered" evidence="6">
    <location>
        <begin position="524"/>
        <end position="589"/>
    </location>
</feature>